<dbReference type="eggNOG" id="ENOG5033ZT7">
    <property type="taxonomic scope" value="Bacteria"/>
</dbReference>
<dbReference type="RefSeq" id="WP_003294188.1">
    <property type="nucleotide sequence ID" value="NZ_KK020676.1"/>
</dbReference>
<dbReference type="AlphaFoldDB" id="A0A061JM81"/>
<evidence type="ECO:0000313" key="2">
    <source>
        <dbReference type="Proteomes" id="UP000026923"/>
    </source>
</evidence>
<dbReference type="OrthoDB" id="6889516at2"/>
<dbReference type="HOGENOM" id="CLU_2383847_0_0_6"/>
<comment type="caution">
    <text evidence="1">The sequence shown here is derived from an EMBL/GenBank/DDBJ whole genome shotgun (WGS) entry which is preliminary data.</text>
</comment>
<name>A0A061JM81_STUST</name>
<gene>
    <name evidence="1" type="ORF">B597_020940</name>
</gene>
<protein>
    <submittedName>
        <fullName evidence="1">Uncharacterized protein</fullName>
    </submittedName>
</protein>
<dbReference type="Proteomes" id="UP000026923">
    <property type="component" value="Unassembled WGS sequence"/>
</dbReference>
<reference evidence="1 2" key="1">
    <citation type="journal article" date="2013" name="Genome Announc.">
        <title>Draft Genome of the Nitrogen-Fixing Bacterium Pseudomonas stutzeri Strain KOS6 Isolated from Industrial Hydrocarbon Sludge.</title>
        <authorList>
            <person name="Grigoryeva T.V."/>
            <person name="Laikov A.V."/>
            <person name="Naumova R.P."/>
            <person name="Manolov A.I."/>
            <person name="Larin A.K."/>
            <person name="Karpova I.Y."/>
            <person name="Semashko T.A."/>
            <person name="Alexeev D.G."/>
            <person name="Kostryukova E.S."/>
            <person name="Muller R."/>
            <person name="Govorun V.M."/>
        </authorList>
    </citation>
    <scope>NUCLEOTIDE SEQUENCE [LARGE SCALE GENOMIC DNA]</scope>
    <source>
        <strain evidence="1 2">KOS6</strain>
    </source>
</reference>
<dbReference type="EMBL" id="AMCZ02000044">
    <property type="protein sequence ID" value="EWC39299.1"/>
    <property type="molecule type" value="Genomic_DNA"/>
</dbReference>
<accession>A0A061JM81</accession>
<evidence type="ECO:0000313" key="1">
    <source>
        <dbReference type="EMBL" id="EWC39299.1"/>
    </source>
</evidence>
<organism evidence="1 2">
    <name type="scientific">Stutzerimonas stutzeri KOS6</name>
    <dbReference type="NCBI Taxonomy" id="1218352"/>
    <lineage>
        <taxon>Bacteria</taxon>
        <taxon>Pseudomonadati</taxon>
        <taxon>Pseudomonadota</taxon>
        <taxon>Gammaproteobacteria</taxon>
        <taxon>Pseudomonadales</taxon>
        <taxon>Pseudomonadaceae</taxon>
        <taxon>Stutzerimonas</taxon>
    </lineage>
</organism>
<proteinExistence type="predicted"/>
<sequence>MKLIKRSNVTHLHPAMEAREHQYLKHLASAMSHYLESPNGNELVCILGSGYEKNNRQALDTWVAYHRNEVFEKRLEGRSPLDFLIEKLESMLNN</sequence>